<evidence type="ECO:0000256" key="2">
    <source>
        <dbReference type="ARBA" id="ARBA00007957"/>
    </source>
</evidence>
<dbReference type="Gene3D" id="3.30.1490.190">
    <property type="match status" value="1"/>
</dbReference>
<evidence type="ECO:0000256" key="7">
    <source>
        <dbReference type="ARBA" id="ARBA00023125"/>
    </source>
</evidence>
<dbReference type="Proteomes" id="UP000051450">
    <property type="component" value="Unassembled WGS sequence"/>
</dbReference>
<dbReference type="InterPro" id="IPR002481">
    <property type="entry name" value="FUR"/>
</dbReference>
<comment type="subcellular location">
    <subcellularLocation>
        <location evidence="1">Cytoplasm</location>
    </subcellularLocation>
</comment>
<name>A0A0R1HHQ3_9LACO</name>
<evidence type="ECO:0000256" key="3">
    <source>
        <dbReference type="ARBA" id="ARBA00022490"/>
    </source>
</evidence>
<accession>A0A0R1HHQ3</accession>
<dbReference type="SUPFAM" id="SSF46785">
    <property type="entry name" value="Winged helix' DNA-binding domain"/>
    <property type="match status" value="1"/>
</dbReference>
<dbReference type="GO" id="GO:0005737">
    <property type="term" value="C:cytoplasm"/>
    <property type="evidence" value="ECO:0007669"/>
    <property type="project" value="UniProtKB-SubCell"/>
</dbReference>
<evidence type="ECO:0000256" key="5">
    <source>
        <dbReference type="ARBA" id="ARBA00022833"/>
    </source>
</evidence>
<keyword evidence="12" id="KW-1185">Reference proteome</keyword>
<evidence type="ECO:0000256" key="6">
    <source>
        <dbReference type="ARBA" id="ARBA00023015"/>
    </source>
</evidence>
<dbReference type="AlphaFoldDB" id="A0A0R1HHQ3"/>
<comment type="cofactor">
    <cofactor evidence="10">
        <name>Mn(2+)</name>
        <dbReference type="ChEBI" id="CHEBI:29035"/>
    </cofactor>
    <cofactor evidence="10">
        <name>Fe(2+)</name>
        <dbReference type="ChEBI" id="CHEBI:29033"/>
    </cofactor>
    <text evidence="10">Binds 1 Mn(2+) or Fe(2+) ion per subunit.</text>
</comment>
<feature type="binding site" evidence="9">
    <location>
        <position position="157"/>
    </location>
    <ligand>
        <name>Zn(2+)</name>
        <dbReference type="ChEBI" id="CHEBI:29105"/>
    </ligand>
</feature>
<evidence type="ECO:0000256" key="8">
    <source>
        <dbReference type="ARBA" id="ARBA00023163"/>
    </source>
</evidence>
<keyword evidence="7" id="KW-0238">DNA-binding</keyword>
<dbReference type="InterPro" id="IPR036390">
    <property type="entry name" value="WH_DNA-bd_sf"/>
</dbReference>
<gene>
    <name evidence="11" type="ORF">FC66_GL000886</name>
</gene>
<comment type="caution">
    <text evidence="11">The sequence shown here is derived from an EMBL/GenBank/DDBJ whole genome shotgun (WGS) entry which is preliminary data.</text>
</comment>
<keyword evidence="6" id="KW-0805">Transcription regulation</keyword>
<keyword evidence="10" id="KW-0408">Iron</keyword>
<protein>
    <recommendedName>
        <fullName evidence="13">Ferric uptake regulation protein</fullName>
    </recommendedName>
</protein>
<keyword evidence="9" id="KW-0479">Metal-binding</keyword>
<evidence type="ECO:0000256" key="9">
    <source>
        <dbReference type="PIRSR" id="PIRSR602481-1"/>
    </source>
</evidence>
<dbReference type="InterPro" id="IPR036388">
    <property type="entry name" value="WH-like_DNA-bd_sf"/>
</dbReference>
<comment type="similarity">
    <text evidence="2">Belongs to the Fur family.</text>
</comment>
<dbReference type="CDD" id="cd07153">
    <property type="entry name" value="Fur_like"/>
    <property type="match status" value="1"/>
</dbReference>
<dbReference type="GO" id="GO:0008270">
    <property type="term" value="F:zinc ion binding"/>
    <property type="evidence" value="ECO:0007669"/>
    <property type="project" value="TreeGrafter"/>
</dbReference>
<dbReference type="GO" id="GO:0045892">
    <property type="term" value="P:negative regulation of DNA-templated transcription"/>
    <property type="evidence" value="ECO:0007669"/>
    <property type="project" value="TreeGrafter"/>
</dbReference>
<evidence type="ECO:0000256" key="10">
    <source>
        <dbReference type="PIRSR" id="PIRSR602481-2"/>
    </source>
</evidence>
<keyword evidence="3" id="KW-0963">Cytoplasm</keyword>
<evidence type="ECO:0008006" key="13">
    <source>
        <dbReference type="Google" id="ProtNLM"/>
    </source>
</evidence>
<keyword evidence="8" id="KW-0804">Transcription</keyword>
<reference evidence="11 12" key="1">
    <citation type="journal article" date="2015" name="Genome Announc.">
        <title>Expanding the biotechnology potential of lactobacilli through comparative genomics of 213 strains and associated genera.</title>
        <authorList>
            <person name="Sun Z."/>
            <person name="Harris H.M."/>
            <person name="McCann A."/>
            <person name="Guo C."/>
            <person name="Argimon S."/>
            <person name="Zhang W."/>
            <person name="Yang X."/>
            <person name="Jeffery I.B."/>
            <person name="Cooney J.C."/>
            <person name="Kagawa T.F."/>
            <person name="Liu W."/>
            <person name="Song Y."/>
            <person name="Salvetti E."/>
            <person name="Wrobel A."/>
            <person name="Rasinkangas P."/>
            <person name="Parkhill J."/>
            <person name="Rea M.C."/>
            <person name="O'Sullivan O."/>
            <person name="Ritari J."/>
            <person name="Douillard F.P."/>
            <person name="Paul Ross R."/>
            <person name="Yang R."/>
            <person name="Briner A.E."/>
            <person name="Felis G.E."/>
            <person name="de Vos W.M."/>
            <person name="Barrangou R."/>
            <person name="Klaenhammer T.R."/>
            <person name="Caufield P.W."/>
            <person name="Cui Y."/>
            <person name="Zhang H."/>
            <person name="O'Toole P.W."/>
        </authorList>
    </citation>
    <scope>NUCLEOTIDE SEQUENCE [LARGE SCALE GENOMIC DNA]</scope>
    <source>
        <strain evidence="11 12">DSM 15638</strain>
    </source>
</reference>
<evidence type="ECO:0000313" key="12">
    <source>
        <dbReference type="Proteomes" id="UP000051450"/>
    </source>
</evidence>
<keyword evidence="4" id="KW-0678">Repressor</keyword>
<keyword evidence="5 9" id="KW-0862">Zinc</keyword>
<dbReference type="GO" id="GO:0000976">
    <property type="term" value="F:transcription cis-regulatory region binding"/>
    <property type="evidence" value="ECO:0007669"/>
    <property type="project" value="TreeGrafter"/>
</dbReference>
<dbReference type="Gene3D" id="1.10.10.10">
    <property type="entry name" value="Winged helix-like DNA-binding domain superfamily/Winged helix DNA-binding domain"/>
    <property type="match status" value="1"/>
</dbReference>
<feature type="binding site" evidence="9">
    <location>
        <position position="154"/>
    </location>
    <ligand>
        <name>Zn(2+)</name>
        <dbReference type="ChEBI" id="CHEBI:29105"/>
    </ligand>
</feature>
<evidence type="ECO:0000256" key="1">
    <source>
        <dbReference type="ARBA" id="ARBA00004496"/>
    </source>
</evidence>
<dbReference type="GO" id="GO:1900376">
    <property type="term" value="P:regulation of secondary metabolite biosynthetic process"/>
    <property type="evidence" value="ECO:0007669"/>
    <property type="project" value="TreeGrafter"/>
</dbReference>
<sequence length="164" mass="19570">MVFFLKSNHYCLEMEIKLLTELIDDALHILKENKYKITKQRKSLLTYLSQYEESYVDVTVVDDYMRNQYPGMSHNTIYRNIKEFKEMGLVEQRMNGERACVKYQCDFSHKHHHHFICTSCSKVVELDSCPLGYFENQLPGYKIEEHKFELHGICDECQEKLVKN</sequence>
<dbReference type="GO" id="GO:0003700">
    <property type="term" value="F:DNA-binding transcription factor activity"/>
    <property type="evidence" value="ECO:0007669"/>
    <property type="project" value="InterPro"/>
</dbReference>
<proteinExistence type="inferred from homology"/>
<evidence type="ECO:0000256" key="4">
    <source>
        <dbReference type="ARBA" id="ARBA00022491"/>
    </source>
</evidence>
<feature type="binding site" evidence="10">
    <location>
        <position position="111"/>
    </location>
    <ligand>
        <name>Fe cation</name>
        <dbReference type="ChEBI" id="CHEBI:24875"/>
    </ligand>
</feature>
<feature type="binding site" evidence="9">
    <location>
        <position position="120"/>
    </location>
    <ligand>
        <name>Zn(2+)</name>
        <dbReference type="ChEBI" id="CHEBI:29105"/>
    </ligand>
</feature>
<feature type="binding site" evidence="9">
    <location>
        <position position="117"/>
    </location>
    <ligand>
        <name>Zn(2+)</name>
        <dbReference type="ChEBI" id="CHEBI:29105"/>
    </ligand>
</feature>
<organism evidence="11 12">
    <name type="scientific">Dellaglioa algida DSM 15638</name>
    <dbReference type="NCBI Taxonomy" id="1423719"/>
    <lineage>
        <taxon>Bacteria</taxon>
        <taxon>Bacillati</taxon>
        <taxon>Bacillota</taxon>
        <taxon>Bacilli</taxon>
        <taxon>Lactobacillales</taxon>
        <taxon>Lactobacillaceae</taxon>
        <taxon>Dellaglioa</taxon>
    </lineage>
</organism>
<dbReference type="PANTHER" id="PTHR33202:SF1">
    <property type="entry name" value="FERRIC UPTAKE REGULATION PROTEIN"/>
    <property type="match status" value="1"/>
</dbReference>
<dbReference type="STRING" id="1423719.FC66_GL000886"/>
<dbReference type="EMBL" id="AZDI01000003">
    <property type="protein sequence ID" value="KRK45926.1"/>
    <property type="molecule type" value="Genomic_DNA"/>
</dbReference>
<feature type="binding site" evidence="10">
    <location>
        <position position="146"/>
    </location>
    <ligand>
        <name>Fe cation</name>
        <dbReference type="ChEBI" id="CHEBI:24875"/>
    </ligand>
</feature>
<dbReference type="PANTHER" id="PTHR33202">
    <property type="entry name" value="ZINC UPTAKE REGULATION PROTEIN"/>
    <property type="match status" value="1"/>
</dbReference>
<comment type="cofactor">
    <cofactor evidence="9">
        <name>Zn(2+)</name>
        <dbReference type="ChEBI" id="CHEBI:29105"/>
    </cofactor>
    <text evidence="9">Binds 1 zinc ion per subunit.</text>
</comment>
<evidence type="ECO:0000313" key="11">
    <source>
        <dbReference type="EMBL" id="KRK45926.1"/>
    </source>
</evidence>
<dbReference type="Pfam" id="PF01475">
    <property type="entry name" value="FUR"/>
    <property type="match status" value="1"/>
</dbReference>
<dbReference type="InterPro" id="IPR043135">
    <property type="entry name" value="Fur_C"/>
</dbReference>
<dbReference type="PATRIC" id="fig|1423719.4.peg.902"/>